<dbReference type="NCBIfam" id="TIGR04057">
    <property type="entry name" value="SusC_RagA_signa"/>
    <property type="match status" value="1"/>
</dbReference>
<evidence type="ECO:0000313" key="4">
    <source>
        <dbReference type="Proteomes" id="UP001597393"/>
    </source>
</evidence>
<comment type="subcellular location">
    <subcellularLocation>
        <location evidence="1">Cell outer membrane</location>
        <topology evidence="1">Multi-pass membrane protein</topology>
    </subcellularLocation>
</comment>
<keyword evidence="1" id="KW-0998">Cell outer membrane</keyword>
<dbReference type="InterPro" id="IPR023997">
    <property type="entry name" value="TonB-dep_OMP_SusC/RagA_CS"/>
</dbReference>
<sequence length="1076" mass="119260">MEKLTIKSKQPKRIVLCIALLMLLDGHDTQAQSYKGIVRSHATRQPLSGVTVTDNLQRQQLSGSKGEFTFSGRTISWVSAQMLGYKVDTITGVSVDSLIVFDLQPGGQQIQQVVVSTGYQQLPRERSTGSFSHVDNGKLNEQIGSNVLDRLEAVTSGYMVDRRSGFPDRPIVRGLGTLSGPTAPLIVLDNFPYDGDLDNINPNDVQDITVLKDAAAASIWGARAANGVIVIRSKQGSDAPGLRLTVNANTTVSTKPDLFYIPQMNSHDFIAVERMLFENGYYTPQIDNISRPSLSPVVELLIRRQDAGVEQQILIDQQIRQLGEIDVREQFLDHVYSPGLDQQYAAQLSGGTRRGSWLISLGHDANRNQLGAAYNRTNIRMSHNLQVSSWMDVVAGLRYTHAGTKNGRTGFGDISVIRGGLYPYAQLAASDGTPMVLAKDYRRTVIDGYNSEGKLLNWDYIPLQEDNHIDRTSNLSDLVANLDMNLTFTSWLKGRIAYQYQQETSGAQFYRSPESYFTRNLINGYSQISGSSISRPIPIGGILDDDAGRMASHQLRGSLSANHSWSEHSIDLLLGVEGRHLGRTSQYYRTYGMDRDILTYQEVDFLNPYRNLISGSAFPIPNRKGFDKVTTRFISTFFNGAYTFKQRYSLSGSARRDASNLFGLATNDQWNVFWSVGAGWDIAAEDFYSSSWLAALKLRATYGSSGNIDPAMAAVTTIAYDGYADIYSQTPYARFNNYRNDQLRWETSRMLNLALDFSTSGNTISGSLEYYTKRGQDLFGRALLDYTGGVGRTITQNVSSMHGSGVELQLRARAVRGNLNWEGTLNGNYFRDRVTKNIPSTSSVSSLVSGLAGTTGVVAVEGRPVNALFSYRWAGLDSATGNPRGYQNEQPSMDYVALTGGQLTTDDLVYNGSAVPIVFGTLGNRFAYRKASISVGITYRLGHYFRRPSIHYNTLFSNWRGGHSDFSDRWVVPGDELTTDVPALVYPQNSSRDNFYSGSEILVERADHIRVQYINLAYALQLGKSKTPLTGELYFNINNPGLLWRANHRGIDPDYSGATDFPISSSYSLGLRFTVH</sequence>
<feature type="domain" description="TonB-dependent receptor plug" evidence="2">
    <location>
        <begin position="125"/>
        <end position="228"/>
    </location>
</feature>
<reference evidence="4" key="1">
    <citation type="journal article" date="2019" name="Int. J. Syst. Evol. Microbiol.">
        <title>The Global Catalogue of Microorganisms (GCM) 10K type strain sequencing project: providing services to taxonomists for standard genome sequencing and annotation.</title>
        <authorList>
            <consortium name="The Broad Institute Genomics Platform"/>
            <consortium name="The Broad Institute Genome Sequencing Center for Infectious Disease"/>
            <person name="Wu L."/>
            <person name="Ma J."/>
        </authorList>
    </citation>
    <scope>NUCLEOTIDE SEQUENCE [LARGE SCALE GENOMIC DNA]</scope>
    <source>
        <strain evidence="4">KCTC 42248</strain>
    </source>
</reference>
<dbReference type="SUPFAM" id="SSF56935">
    <property type="entry name" value="Porins"/>
    <property type="match status" value="1"/>
</dbReference>
<comment type="similarity">
    <text evidence="1">Belongs to the TonB-dependent receptor family.</text>
</comment>
<dbReference type="EMBL" id="JBHUMA010000006">
    <property type="protein sequence ID" value="MFD2599045.1"/>
    <property type="molecule type" value="Genomic_DNA"/>
</dbReference>
<keyword evidence="1" id="KW-1134">Transmembrane beta strand</keyword>
<dbReference type="InterPro" id="IPR012910">
    <property type="entry name" value="Plug_dom"/>
</dbReference>
<dbReference type="Gene3D" id="2.170.130.10">
    <property type="entry name" value="TonB-dependent receptor, plug domain"/>
    <property type="match status" value="1"/>
</dbReference>
<keyword evidence="4" id="KW-1185">Reference proteome</keyword>
<name>A0ABW5NJE5_9SPHI</name>
<organism evidence="3 4">
    <name type="scientific">Sphingobacterium corticis</name>
    <dbReference type="NCBI Taxonomy" id="1812823"/>
    <lineage>
        <taxon>Bacteria</taxon>
        <taxon>Pseudomonadati</taxon>
        <taxon>Bacteroidota</taxon>
        <taxon>Sphingobacteriia</taxon>
        <taxon>Sphingobacteriales</taxon>
        <taxon>Sphingobacteriaceae</taxon>
        <taxon>Sphingobacterium</taxon>
    </lineage>
</organism>
<dbReference type="InterPro" id="IPR037066">
    <property type="entry name" value="Plug_dom_sf"/>
</dbReference>
<keyword evidence="1" id="KW-0812">Transmembrane</keyword>
<keyword evidence="1" id="KW-0813">Transport</keyword>
<dbReference type="InterPro" id="IPR023996">
    <property type="entry name" value="TonB-dep_OMP_SusC/RagA"/>
</dbReference>
<evidence type="ECO:0000256" key="1">
    <source>
        <dbReference type="PROSITE-ProRule" id="PRU01360"/>
    </source>
</evidence>
<keyword evidence="1" id="KW-0472">Membrane</keyword>
<dbReference type="PROSITE" id="PS52016">
    <property type="entry name" value="TONB_DEPENDENT_REC_3"/>
    <property type="match status" value="1"/>
</dbReference>
<evidence type="ECO:0000313" key="3">
    <source>
        <dbReference type="EMBL" id="MFD2599045.1"/>
    </source>
</evidence>
<dbReference type="Proteomes" id="UP001597393">
    <property type="component" value="Unassembled WGS sequence"/>
</dbReference>
<evidence type="ECO:0000259" key="2">
    <source>
        <dbReference type="Pfam" id="PF07715"/>
    </source>
</evidence>
<dbReference type="Pfam" id="PF07715">
    <property type="entry name" value="Plug"/>
    <property type="match status" value="1"/>
</dbReference>
<protein>
    <submittedName>
        <fullName evidence="3">SusC/RagA family TonB-linked outer membrane protein</fullName>
    </submittedName>
</protein>
<dbReference type="RefSeq" id="WP_380869174.1">
    <property type="nucleotide sequence ID" value="NZ_JBHUMA010000006.1"/>
</dbReference>
<dbReference type="InterPro" id="IPR039426">
    <property type="entry name" value="TonB-dep_rcpt-like"/>
</dbReference>
<comment type="caution">
    <text evidence="3">The sequence shown here is derived from an EMBL/GenBank/DDBJ whole genome shotgun (WGS) entry which is preliminary data.</text>
</comment>
<proteinExistence type="inferred from homology"/>
<accession>A0ABW5NJE5</accession>
<dbReference type="NCBIfam" id="TIGR04056">
    <property type="entry name" value="OMP_RagA_SusC"/>
    <property type="match status" value="1"/>
</dbReference>
<gene>
    <name evidence="3" type="ORF">ACFSQ3_08775</name>
</gene>